<keyword evidence="5" id="KW-0206">Cytoskeleton</keyword>
<keyword evidence="4" id="KW-0963">Cytoplasm</keyword>
<dbReference type="GO" id="GO:0005869">
    <property type="term" value="C:dynactin complex"/>
    <property type="evidence" value="ECO:0007669"/>
    <property type="project" value="InterPro"/>
</dbReference>
<dbReference type="PANTHER" id="PTHR13072:SF0">
    <property type="entry name" value="DYNACTIN SUBUNIT 6"/>
    <property type="match status" value="1"/>
</dbReference>
<evidence type="ECO:0000256" key="1">
    <source>
        <dbReference type="ARBA" id="ARBA00004245"/>
    </source>
</evidence>
<protein>
    <recommendedName>
        <fullName evidence="3">Dynactin subunit 6</fullName>
    </recommendedName>
</protein>
<dbReference type="CDD" id="cd04646">
    <property type="entry name" value="LbH_Dynactin_6"/>
    <property type="match status" value="1"/>
</dbReference>
<evidence type="ECO:0000256" key="4">
    <source>
        <dbReference type="ARBA" id="ARBA00022490"/>
    </source>
</evidence>
<dbReference type="Proteomes" id="UP000285301">
    <property type="component" value="Unassembled WGS sequence"/>
</dbReference>
<proteinExistence type="inferred from homology"/>
<dbReference type="Gene3D" id="2.160.10.10">
    <property type="entry name" value="Hexapeptide repeat proteins"/>
    <property type="match status" value="1"/>
</dbReference>
<gene>
    <name evidence="7" type="ORF">B4U79_09718</name>
</gene>
<dbReference type="SUPFAM" id="SSF51161">
    <property type="entry name" value="Trimeric LpxA-like enzymes"/>
    <property type="match status" value="1"/>
</dbReference>
<evidence type="ECO:0000256" key="6">
    <source>
        <dbReference type="ARBA" id="ARBA00034687"/>
    </source>
</evidence>
<dbReference type="PANTHER" id="PTHR13072">
    <property type="entry name" value="DYNACTIN 6"/>
    <property type="match status" value="1"/>
</dbReference>
<dbReference type="InterPro" id="IPR011004">
    <property type="entry name" value="Trimer_LpxA-like_sf"/>
</dbReference>
<dbReference type="AlphaFoldDB" id="A0A3S3RSU1"/>
<dbReference type="EMBL" id="NCKU01004772">
    <property type="protein sequence ID" value="RWS05465.1"/>
    <property type="molecule type" value="Genomic_DNA"/>
</dbReference>
<dbReference type="STRING" id="1965070.A0A3S3RSU1"/>
<dbReference type="OrthoDB" id="2355at2759"/>
<evidence type="ECO:0000256" key="5">
    <source>
        <dbReference type="ARBA" id="ARBA00023212"/>
    </source>
</evidence>
<dbReference type="InterPro" id="IPR027777">
    <property type="entry name" value="DCTN6"/>
</dbReference>
<dbReference type="GO" id="GO:0007052">
    <property type="term" value="P:mitotic spindle organization"/>
    <property type="evidence" value="ECO:0007669"/>
    <property type="project" value="TreeGrafter"/>
</dbReference>
<evidence type="ECO:0000256" key="3">
    <source>
        <dbReference type="ARBA" id="ARBA00016573"/>
    </source>
</evidence>
<name>A0A3S3RSU1_9ACAR</name>
<comment type="function">
    <text evidence="6">Part of the dynactin complex that activates the molecular motor dynein for ultra-processive transport along microtubules.</text>
</comment>
<evidence type="ECO:0000313" key="8">
    <source>
        <dbReference type="Proteomes" id="UP000285301"/>
    </source>
</evidence>
<comment type="similarity">
    <text evidence="2">Belongs to the dynactin subunits 5/6 family. Dynactin subunit 6 subfamily.</text>
</comment>
<evidence type="ECO:0000313" key="7">
    <source>
        <dbReference type="EMBL" id="RWS05465.1"/>
    </source>
</evidence>
<sequence length="179" mass="19968">MGSEPNVKIGNEAIVCAEHTVIEGDVKIGCKTIVHPTVKIIAKNGPIVIGDFNLIEEYSTIINKSEETMIIGNYNVFEVGSYSESLKIGDYNVIEYKARLSKNTLLKNGCVIGAKCVVDWDQTLDDNVVVYGPDCKTRIQSEKPIAQTMQLEFLSKIMPNYQPIRKPNWKLEKAMAKSQ</sequence>
<dbReference type="GO" id="GO:0070840">
    <property type="term" value="F:dynein complex binding"/>
    <property type="evidence" value="ECO:0007669"/>
    <property type="project" value="TreeGrafter"/>
</dbReference>
<organism evidence="7 8">
    <name type="scientific">Dinothrombium tinctorium</name>
    <dbReference type="NCBI Taxonomy" id="1965070"/>
    <lineage>
        <taxon>Eukaryota</taxon>
        <taxon>Metazoa</taxon>
        <taxon>Ecdysozoa</taxon>
        <taxon>Arthropoda</taxon>
        <taxon>Chelicerata</taxon>
        <taxon>Arachnida</taxon>
        <taxon>Acari</taxon>
        <taxon>Acariformes</taxon>
        <taxon>Trombidiformes</taxon>
        <taxon>Prostigmata</taxon>
        <taxon>Anystina</taxon>
        <taxon>Parasitengona</taxon>
        <taxon>Trombidioidea</taxon>
        <taxon>Trombidiidae</taxon>
        <taxon>Dinothrombium</taxon>
    </lineage>
</organism>
<comment type="caution">
    <text evidence="7">The sequence shown here is derived from an EMBL/GenBank/DDBJ whole genome shotgun (WGS) entry which is preliminary data.</text>
</comment>
<evidence type="ECO:0000256" key="2">
    <source>
        <dbReference type="ARBA" id="ARBA00007719"/>
    </source>
</evidence>
<comment type="subcellular location">
    <subcellularLocation>
        <location evidence="1">Cytoplasm</location>
        <location evidence="1">Cytoskeleton</location>
    </subcellularLocation>
</comment>
<reference evidence="7 8" key="1">
    <citation type="journal article" date="2018" name="Gigascience">
        <title>Genomes of trombidid mites reveal novel predicted allergens and laterally-transferred genes associated with secondary metabolism.</title>
        <authorList>
            <person name="Dong X."/>
            <person name="Chaisiri K."/>
            <person name="Xia D."/>
            <person name="Armstrong S.D."/>
            <person name="Fang Y."/>
            <person name="Donnelly M.J."/>
            <person name="Kadowaki T."/>
            <person name="McGarry J.W."/>
            <person name="Darby A.C."/>
            <person name="Makepeace B.L."/>
        </authorList>
    </citation>
    <scope>NUCLEOTIDE SEQUENCE [LARGE SCALE GENOMIC DNA]</scope>
    <source>
        <strain evidence="7">UoL-WK</strain>
    </source>
</reference>
<accession>A0A3S3RSU1</accession>
<keyword evidence="8" id="KW-1185">Reference proteome</keyword>